<feature type="domain" description="Fork-head" evidence="9">
    <location>
        <begin position="1050"/>
        <end position="1147"/>
    </location>
</feature>
<dbReference type="GO" id="GO:0000978">
    <property type="term" value="F:RNA polymerase II cis-regulatory region sequence-specific DNA binding"/>
    <property type="evidence" value="ECO:0007669"/>
    <property type="project" value="TreeGrafter"/>
</dbReference>
<feature type="compositionally biased region" description="Polar residues" evidence="7">
    <location>
        <begin position="940"/>
        <end position="958"/>
    </location>
</feature>
<dbReference type="InterPro" id="IPR008984">
    <property type="entry name" value="SMAD_FHA_dom_sf"/>
</dbReference>
<feature type="compositionally biased region" description="Basic and acidic residues" evidence="7">
    <location>
        <begin position="1137"/>
        <end position="1177"/>
    </location>
</feature>
<dbReference type="InterPro" id="IPR000253">
    <property type="entry name" value="FHA_dom"/>
</dbReference>
<feature type="compositionally biased region" description="Low complexity" evidence="7">
    <location>
        <begin position="259"/>
        <end position="278"/>
    </location>
</feature>
<dbReference type="PRINTS" id="PR00053">
    <property type="entry name" value="FORKHEAD"/>
</dbReference>
<feature type="region of interest" description="Disordered" evidence="7">
    <location>
        <begin position="120"/>
        <end position="220"/>
    </location>
</feature>
<feature type="region of interest" description="Disordered" evidence="7">
    <location>
        <begin position="1315"/>
        <end position="1394"/>
    </location>
</feature>
<evidence type="ECO:0000256" key="3">
    <source>
        <dbReference type="ARBA" id="ARBA00023125"/>
    </source>
</evidence>
<feature type="domain" description="FHA" evidence="8">
    <location>
        <begin position="367"/>
        <end position="412"/>
    </location>
</feature>
<evidence type="ECO:0000256" key="4">
    <source>
        <dbReference type="ARBA" id="ARBA00023163"/>
    </source>
</evidence>
<proteinExistence type="predicted"/>
<feature type="compositionally biased region" description="Pro residues" evidence="7">
    <location>
        <begin position="972"/>
        <end position="981"/>
    </location>
</feature>
<feature type="compositionally biased region" description="Low complexity" evidence="7">
    <location>
        <begin position="589"/>
        <end position="599"/>
    </location>
</feature>
<dbReference type="InterPro" id="IPR036388">
    <property type="entry name" value="WH-like_DNA-bd_sf"/>
</dbReference>
<feature type="DNA-binding region" description="Fork-head" evidence="6">
    <location>
        <begin position="1050"/>
        <end position="1147"/>
    </location>
</feature>
<dbReference type="Gene3D" id="1.10.10.10">
    <property type="entry name" value="Winged helix-like DNA-binding domain superfamily/Winged helix DNA-binding domain"/>
    <property type="match status" value="1"/>
</dbReference>
<dbReference type="EMBL" id="CP144090">
    <property type="protein sequence ID" value="WWD08816.1"/>
    <property type="molecule type" value="Genomic_DNA"/>
</dbReference>
<dbReference type="SMART" id="SM00339">
    <property type="entry name" value="FH"/>
    <property type="match status" value="1"/>
</dbReference>
<dbReference type="PRINTS" id="PR01217">
    <property type="entry name" value="PRICHEXTENSN"/>
</dbReference>
<evidence type="ECO:0000256" key="1">
    <source>
        <dbReference type="ARBA" id="ARBA00004123"/>
    </source>
</evidence>
<feature type="compositionally biased region" description="Pro residues" evidence="7">
    <location>
        <begin position="988"/>
        <end position="999"/>
    </location>
</feature>
<dbReference type="Proteomes" id="UP001358614">
    <property type="component" value="Chromosome 2"/>
</dbReference>
<feature type="region of interest" description="Disordered" evidence="7">
    <location>
        <begin position="1116"/>
        <end position="1185"/>
    </location>
</feature>
<feature type="compositionally biased region" description="Polar residues" evidence="7">
    <location>
        <begin position="1462"/>
        <end position="1484"/>
    </location>
</feature>
<feature type="compositionally biased region" description="Basic and acidic residues" evidence="7">
    <location>
        <begin position="676"/>
        <end position="695"/>
    </location>
</feature>
<feature type="compositionally biased region" description="Pro residues" evidence="7">
    <location>
        <begin position="817"/>
        <end position="832"/>
    </location>
</feature>
<accession>A0AAX4KQN6</accession>
<dbReference type="KEGG" id="ker:91105731"/>
<dbReference type="PANTHER" id="PTHR45881">
    <property type="entry name" value="CHECKPOINT SUPPRESSOR 1-LIKE, ISOFORM A-RELATED"/>
    <property type="match status" value="1"/>
</dbReference>
<dbReference type="PROSITE" id="PS50039">
    <property type="entry name" value="FORK_HEAD_3"/>
    <property type="match status" value="1"/>
</dbReference>
<sequence>MSDLPLNQDIQDVTNPFLPQPGYTNLYDNSIDMSNIDMNFPMVPSAPVVGAGPIGQAGESGQGGWFPPIPNLTSLPVDKSKTDPKPAYYKLQFGDEVTGFSYYVRTLAVMIGRNTDRNGAVLPPPSITSPSVPINPPLDPNQPSPPLPAPSLVDIPSTSVPPIIEFPTPPIQQHTSFSVPPQSPPHPSSAPLSTEFLQDGFSAPPRAQSEGMIDHSIPPDLSFLQDEDYPAIDMGGFGVLEELAEVVKVEQNRAASAQRSVEPDSSSSRPQSQPPVKSEPIENIPPPSAEPAPMDDRTLQIGSVEPVNPSGIAGSAHMNMDIDNPQIANNDFVQLDMGLSQVKLEHLDDLAPPPPPPPPAKSSAPVEHVDVDLGPLKSVSRNHAKIEYRADLGHFCLEIFGRNGAWVDDRYFVKGSIVPLAQGSQIQIATRIFSFVLPPSPVSSPTYTHYALDGVTPDMNEDLPYPYNLPASEVGYQEFYGEPGPGPSSAASMAARAPPIFNAFAAADGYGLGIEGVGEDSWLGWNSDDDDDNDSDDDSEEELDESGEEWEEEEYIPPEASAATSKSKSKAKSKSTKTVLVPGEDESDLSSVVSESNEPNEGEDGKKKKTKKSTVTSGNKPKSIAPAPPTAVDTVPTDVPTTSGSTNGRKSSIVESVAAEDPTVDGKTASPKKFTKKQDEKGEEKDPENKEKQQAEEGDMQVDDGKKKKKKKPKPKSGEATATTKEEVVDGNAAANVEEGDAAKATPAKKTKKAKASETAAAVANGEEDVKPTVPGEKKKKKKKPKADADGKAAPAQSATSATTNPSGPPTLAAALPPAPTAPPPPHVPPTMPTLAAAMGPVAPTAVPSVSNTAPQQPAVRPPGPSGVPPHVMPGQGQPMQPTQPLQTGQQAIRPMPGQPMPPRPPMQGPGVRPPHPQHMQNSQHPNAQYVRPPILGQPHPQQNQLPSQGQMPHQQSYPGGPGQPHPTQMARPPPGYPMPPQNRSTPPTAPPSPQPLPPFYCTELNETPGQPGHIIVNVPIPPSGAGPRPPPGPLLGLDGKPFIGPPPLKPTQTFATIIHRALQCLPRGRGTLGEVCNWVAGEWEWFRLNVDSGWQNSIRHNLSLNKAFLKVPRIPEDDPESKGSVWIIDPEEGPLFEEKQRKDAMKSASKDKNADARREKERIRAEEKAKRQREAAIEAARNPQPQMIQRAIPVAPRPIARPISASQTPTPSAPPAPVSANAKGVLQPKAKIVVVMQPITSAMRAKSVISTTDANGNPLPFVCDGTTLVLDQATFGHLTTDILDKLTLLGAAGAVDVLSAWVINKNKQQATKAAQAKAGTGTGPATTANKNGTTINNGVSKPGVTAATTGTGVVRPPQPTAKPGLSQPAKPTAAPVKPGTNTTNKALPGPAPPGTSLTKVIGMIAAVANAKGDVNTVGPNASALLRYIRVVGVDIDLRVAERIWATGVVPPLPQKKGAVNKPNSNGMTNGVNKPSNPTTSGASTVPKPAGNSGTTAQINTAKPSTPATTANTASVGKPVTASTQAAATPTPSAPKVGTVPASTPVPTVLKRKLEDDNTVSAASPKPLASGMGNSASNPIVVGGGPSSGSMEQEAKKPRLETSGA</sequence>
<keyword evidence="2" id="KW-0805">Transcription regulation</keyword>
<dbReference type="GeneID" id="91105731"/>
<dbReference type="PROSITE" id="PS00658">
    <property type="entry name" value="FORK_HEAD_2"/>
    <property type="match status" value="1"/>
</dbReference>
<dbReference type="GO" id="GO:0000981">
    <property type="term" value="F:DNA-binding transcription factor activity, RNA polymerase II-specific"/>
    <property type="evidence" value="ECO:0007669"/>
    <property type="project" value="TreeGrafter"/>
</dbReference>
<dbReference type="InterPro" id="IPR030456">
    <property type="entry name" value="TF_fork_head_CS_2"/>
</dbReference>
<feature type="compositionally biased region" description="Low complexity" evidence="7">
    <location>
        <begin position="1315"/>
        <end position="1335"/>
    </location>
</feature>
<feature type="region of interest" description="Disordered" evidence="7">
    <location>
        <begin position="255"/>
        <end position="296"/>
    </location>
</feature>
<protein>
    <recommendedName>
        <fullName evidence="12">Pre-rRNA-processing protein fhl1</fullName>
    </recommendedName>
</protein>
<dbReference type="CDD" id="cd00059">
    <property type="entry name" value="FH_FOX"/>
    <property type="match status" value="1"/>
</dbReference>
<feature type="compositionally biased region" description="Low complexity" evidence="7">
    <location>
        <begin position="1344"/>
        <end position="1355"/>
    </location>
</feature>
<evidence type="ECO:0000259" key="8">
    <source>
        <dbReference type="PROSITE" id="PS50006"/>
    </source>
</evidence>
<evidence type="ECO:0000313" key="10">
    <source>
        <dbReference type="EMBL" id="WWD08816.1"/>
    </source>
</evidence>
<feature type="compositionally biased region" description="Pro residues" evidence="7">
    <location>
        <begin position="860"/>
        <end position="872"/>
    </location>
</feature>
<feature type="compositionally biased region" description="Acidic residues" evidence="7">
    <location>
        <begin position="527"/>
        <end position="556"/>
    </location>
</feature>
<dbReference type="GO" id="GO:0005634">
    <property type="term" value="C:nucleus"/>
    <property type="evidence" value="ECO:0007669"/>
    <property type="project" value="UniProtKB-SubCell"/>
</dbReference>
<name>A0AAX4KQN6_9TREE</name>
<evidence type="ECO:0008006" key="12">
    <source>
        <dbReference type="Google" id="ProtNLM"/>
    </source>
</evidence>
<feature type="compositionally biased region" description="Low complexity" evidence="7">
    <location>
        <begin position="873"/>
        <end position="896"/>
    </location>
</feature>
<dbReference type="FunFam" id="1.10.10.10:FF:000614">
    <property type="entry name" value="Unplaced genomic scaffold supercont1.238, whole genome shotgun sequence"/>
    <property type="match status" value="1"/>
</dbReference>
<organism evidence="10 11">
    <name type="scientific">Kwoniella europaea PYCC6329</name>
    <dbReference type="NCBI Taxonomy" id="1423913"/>
    <lineage>
        <taxon>Eukaryota</taxon>
        <taxon>Fungi</taxon>
        <taxon>Dikarya</taxon>
        <taxon>Basidiomycota</taxon>
        <taxon>Agaricomycotina</taxon>
        <taxon>Tremellomycetes</taxon>
        <taxon>Tremellales</taxon>
        <taxon>Cryptococcaceae</taxon>
        <taxon>Kwoniella</taxon>
    </lineage>
</organism>
<evidence type="ECO:0000313" key="11">
    <source>
        <dbReference type="Proteomes" id="UP001358614"/>
    </source>
</evidence>
<dbReference type="InterPro" id="IPR036390">
    <property type="entry name" value="WH_DNA-bd_sf"/>
</dbReference>
<dbReference type="PROSITE" id="PS50006">
    <property type="entry name" value="FHA_DOMAIN"/>
    <property type="match status" value="1"/>
</dbReference>
<evidence type="ECO:0000256" key="2">
    <source>
        <dbReference type="ARBA" id="ARBA00023015"/>
    </source>
</evidence>
<feature type="compositionally biased region" description="Low complexity" evidence="7">
    <location>
        <begin position="1500"/>
        <end position="1535"/>
    </location>
</feature>
<keyword evidence="4" id="KW-0804">Transcription</keyword>
<keyword evidence="3 6" id="KW-0238">DNA-binding</keyword>
<feature type="compositionally biased region" description="Basic and acidic residues" evidence="7">
    <location>
        <begin position="1593"/>
        <end position="1605"/>
    </location>
</feature>
<dbReference type="RefSeq" id="XP_066086783.1">
    <property type="nucleotide sequence ID" value="XM_066230686.1"/>
</dbReference>
<evidence type="ECO:0000256" key="7">
    <source>
        <dbReference type="SAM" id="MobiDB-lite"/>
    </source>
</evidence>
<evidence type="ECO:0000256" key="5">
    <source>
        <dbReference type="ARBA" id="ARBA00023242"/>
    </source>
</evidence>
<keyword evidence="11" id="KW-1185">Reference proteome</keyword>
<dbReference type="Pfam" id="PF00498">
    <property type="entry name" value="FHA"/>
    <property type="match status" value="1"/>
</dbReference>
<feature type="compositionally biased region" description="Low complexity" evidence="7">
    <location>
        <begin position="792"/>
        <end position="816"/>
    </location>
</feature>
<keyword evidence="5 6" id="KW-0539">Nucleus</keyword>
<feature type="compositionally biased region" description="Polar residues" evidence="7">
    <location>
        <begin position="643"/>
        <end position="654"/>
    </location>
</feature>
<dbReference type="InterPro" id="IPR001766">
    <property type="entry name" value="Fork_head_dom"/>
</dbReference>
<feature type="compositionally biased region" description="Low complexity" evidence="7">
    <location>
        <begin position="630"/>
        <end position="642"/>
    </location>
</feature>
<feature type="compositionally biased region" description="Pro residues" evidence="7">
    <location>
        <begin position="1020"/>
        <end position="1032"/>
    </location>
</feature>
<reference evidence="10 11" key="1">
    <citation type="submission" date="2024-01" db="EMBL/GenBank/DDBJ databases">
        <title>Comparative genomics of Cryptococcus and Kwoniella reveals pathogenesis evolution and contrasting modes of karyotype evolution via chromosome fusion or intercentromeric recombination.</title>
        <authorList>
            <person name="Coelho M.A."/>
            <person name="David-Palma M."/>
            <person name="Shea T."/>
            <person name="Bowers K."/>
            <person name="McGinley-Smith S."/>
            <person name="Mohammad A.W."/>
            <person name="Gnirke A."/>
            <person name="Yurkov A.M."/>
            <person name="Nowrousian M."/>
            <person name="Sun S."/>
            <person name="Cuomo C.A."/>
            <person name="Heitman J."/>
        </authorList>
    </citation>
    <scope>NUCLEOTIDE SEQUENCE [LARGE SCALE GENOMIC DNA]</scope>
    <source>
        <strain evidence="10 11">PYCC6329</strain>
    </source>
</reference>
<gene>
    <name evidence="10" type="ORF">V865_006930</name>
</gene>
<evidence type="ECO:0000256" key="6">
    <source>
        <dbReference type="PROSITE-ProRule" id="PRU00089"/>
    </source>
</evidence>
<dbReference type="SUPFAM" id="SSF46785">
    <property type="entry name" value="Winged helix' DNA-binding domain"/>
    <property type="match status" value="1"/>
</dbReference>
<feature type="compositionally biased region" description="Pro residues" evidence="7">
    <location>
        <begin position="122"/>
        <end position="149"/>
    </location>
</feature>
<dbReference type="SUPFAM" id="SSF49879">
    <property type="entry name" value="SMAD/FHA domain"/>
    <property type="match status" value="1"/>
</dbReference>
<comment type="subcellular location">
    <subcellularLocation>
        <location evidence="1 6">Nucleus</location>
    </subcellularLocation>
</comment>
<feature type="compositionally biased region" description="Pro residues" evidence="7">
    <location>
        <begin position="897"/>
        <end position="917"/>
    </location>
</feature>
<evidence type="ECO:0000259" key="9">
    <source>
        <dbReference type="PROSITE" id="PS50039"/>
    </source>
</evidence>
<feature type="region of interest" description="Disordered" evidence="7">
    <location>
        <begin position="521"/>
        <end position="1032"/>
    </location>
</feature>
<dbReference type="PANTHER" id="PTHR45881:SF1">
    <property type="entry name" value="FORK HEAD PROTEIN HOMOLOG 2"/>
    <property type="match status" value="1"/>
</dbReference>
<feature type="region of interest" description="Disordered" evidence="7">
    <location>
        <begin position="1455"/>
        <end position="1605"/>
    </location>
</feature>
<dbReference type="Gene3D" id="2.60.200.20">
    <property type="match status" value="1"/>
</dbReference>
<dbReference type="Pfam" id="PF00250">
    <property type="entry name" value="Forkhead"/>
    <property type="match status" value="1"/>
</dbReference>